<evidence type="ECO:0000313" key="2">
    <source>
        <dbReference type="EMBL" id="NMU83857.1"/>
    </source>
</evidence>
<organism evidence="2 3">
    <name type="scientific">Vibrio parahaemolyticus</name>
    <dbReference type="NCBI Taxonomy" id="670"/>
    <lineage>
        <taxon>Bacteria</taxon>
        <taxon>Pseudomonadati</taxon>
        <taxon>Pseudomonadota</taxon>
        <taxon>Gammaproteobacteria</taxon>
        <taxon>Vibrionales</taxon>
        <taxon>Vibrionaceae</taxon>
        <taxon>Vibrio</taxon>
    </lineage>
</organism>
<dbReference type="EMBL" id="JABCLB010001201">
    <property type="protein sequence ID" value="NMU83857.1"/>
    <property type="molecule type" value="Genomic_DNA"/>
</dbReference>
<evidence type="ECO:0000256" key="1">
    <source>
        <dbReference type="SAM" id="SignalP"/>
    </source>
</evidence>
<protein>
    <submittedName>
        <fullName evidence="2">OmpA family protein</fullName>
    </submittedName>
</protein>
<evidence type="ECO:0000313" key="3">
    <source>
        <dbReference type="Proteomes" id="UP000518904"/>
    </source>
</evidence>
<feature type="signal peptide" evidence="1">
    <location>
        <begin position="1"/>
        <end position="23"/>
    </location>
</feature>
<dbReference type="AlphaFoldDB" id="A0A7Y0XCZ0"/>
<dbReference type="Proteomes" id="UP000518904">
    <property type="component" value="Unassembled WGS sequence"/>
</dbReference>
<sequence length="43" mass="4511">MKKIALPVSMALASGALSNLAQAETYIGGKLGYSDFNDACYLN</sequence>
<feature type="chain" id="PRO_5030511622" evidence="1">
    <location>
        <begin position="24"/>
        <end position="43"/>
    </location>
</feature>
<accession>A0A7Y0XCZ0</accession>
<gene>
    <name evidence="2" type="ORF">HKB16_13255</name>
</gene>
<proteinExistence type="predicted"/>
<keyword evidence="1" id="KW-0732">Signal</keyword>
<reference evidence="2 3" key="1">
    <citation type="submission" date="2020-04" db="EMBL/GenBank/DDBJ databases">
        <title>Whole-genome sequencing of Vibrio spp. from China reveals different genetic environments of blaCTX-M-14 among diverse lineages.</title>
        <authorList>
            <person name="Zheng Z."/>
            <person name="Ye L."/>
            <person name="Chen S."/>
        </authorList>
    </citation>
    <scope>NUCLEOTIDE SEQUENCE [LARGE SCALE GENOMIC DNA]</scope>
    <source>
        <strain evidence="2 3">Vb0551</strain>
    </source>
</reference>
<comment type="caution">
    <text evidence="2">The sequence shown here is derived from an EMBL/GenBank/DDBJ whole genome shotgun (WGS) entry which is preliminary data.</text>
</comment>
<name>A0A7Y0XCZ0_VIBPH</name>
<feature type="non-terminal residue" evidence="2">
    <location>
        <position position="43"/>
    </location>
</feature>